<gene>
    <name evidence="5" type="ORF">ACFOEE_19555</name>
</gene>
<dbReference type="EMBL" id="JBHRSD010000047">
    <property type="protein sequence ID" value="MFC3034705.1"/>
    <property type="molecule type" value="Genomic_DNA"/>
</dbReference>
<dbReference type="PANTHER" id="PTHR30024">
    <property type="entry name" value="ALIPHATIC SULFONATES-BINDING PROTEIN-RELATED"/>
    <property type="match status" value="1"/>
</dbReference>
<dbReference type="SMART" id="SM00062">
    <property type="entry name" value="PBPb"/>
    <property type="match status" value="1"/>
</dbReference>
<dbReference type="InterPro" id="IPR015168">
    <property type="entry name" value="SsuA/THI5"/>
</dbReference>
<keyword evidence="3" id="KW-0732">Signal</keyword>
<organism evidence="5 6">
    <name type="scientific">Pseudoalteromonas fenneropenaei</name>
    <dbReference type="NCBI Taxonomy" id="1737459"/>
    <lineage>
        <taxon>Bacteria</taxon>
        <taxon>Pseudomonadati</taxon>
        <taxon>Pseudomonadota</taxon>
        <taxon>Gammaproteobacteria</taxon>
        <taxon>Alteromonadales</taxon>
        <taxon>Pseudoalteromonadaceae</taxon>
        <taxon>Pseudoalteromonas</taxon>
    </lineage>
</organism>
<dbReference type="Proteomes" id="UP001595453">
    <property type="component" value="Unassembled WGS sequence"/>
</dbReference>
<comment type="caution">
    <text evidence="5">The sequence shown here is derived from an EMBL/GenBank/DDBJ whole genome shotgun (WGS) entry which is preliminary data.</text>
</comment>
<reference evidence="6" key="1">
    <citation type="journal article" date="2019" name="Int. J. Syst. Evol. Microbiol.">
        <title>The Global Catalogue of Microorganisms (GCM) 10K type strain sequencing project: providing services to taxonomists for standard genome sequencing and annotation.</title>
        <authorList>
            <consortium name="The Broad Institute Genomics Platform"/>
            <consortium name="The Broad Institute Genome Sequencing Center for Infectious Disease"/>
            <person name="Wu L."/>
            <person name="Ma J."/>
        </authorList>
    </citation>
    <scope>NUCLEOTIDE SEQUENCE [LARGE SCALE GENOMIC DNA]</scope>
    <source>
        <strain evidence="6">KCTC 42730</strain>
    </source>
</reference>
<dbReference type="SUPFAM" id="SSF53850">
    <property type="entry name" value="Periplasmic binding protein-like II"/>
    <property type="match status" value="1"/>
</dbReference>
<accession>A0ABV7CQ11</accession>
<protein>
    <submittedName>
        <fullName evidence="5">ABC transporter substrate-binding protein</fullName>
    </submittedName>
</protein>
<keyword evidence="6" id="KW-1185">Reference proteome</keyword>
<name>A0ABV7CQ11_9GAMM</name>
<evidence type="ECO:0000256" key="3">
    <source>
        <dbReference type="ARBA" id="ARBA00022729"/>
    </source>
</evidence>
<dbReference type="Gene3D" id="3.40.190.10">
    <property type="entry name" value="Periplasmic binding protein-like II"/>
    <property type="match status" value="2"/>
</dbReference>
<proteinExistence type="inferred from homology"/>
<comment type="subcellular location">
    <subcellularLocation>
        <location evidence="1">Periplasm</location>
    </subcellularLocation>
</comment>
<evidence type="ECO:0000259" key="4">
    <source>
        <dbReference type="SMART" id="SM00062"/>
    </source>
</evidence>
<evidence type="ECO:0000256" key="1">
    <source>
        <dbReference type="ARBA" id="ARBA00004418"/>
    </source>
</evidence>
<comment type="similarity">
    <text evidence="2">Belongs to the bacterial solute-binding protein SsuA/TauA family.</text>
</comment>
<dbReference type="InterPro" id="IPR001638">
    <property type="entry name" value="Solute-binding_3/MltF_N"/>
</dbReference>
<dbReference type="RefSeq" id="WP_377128505.1">
    <property type="nucleotide sequence ID" value="NZ_JBHRSD010000047.1"/>
</dbReference>
<feature type="domain" description="Solute-binding protein family 3/N-terminal" evidence="4">
    <location>
        <begin position="34"/>
        <end position="249"/>
    </location>
</feature>
<evidence type="ECO:0000313" key="6">
    <source>
        <dbReference type="Proteomes" id="UP001595453"/>
    </source>
</evidence>
<evidence type="ECO:0000313" key="5">
    <source>
        <dbReference type="EMBL" id="MFC3034705.1"/>
    </source>
</evidence>
<dbReference type="PANTHER" id="PTHR30024:SF47">
    <property type="entry name" value="TAURINE-BINDING PERIPLASMIC PROTEIN"/>
    <property type="match status" value="1"/>
</dbReference>
<sequence>MLWRRVSLQEQWHFLKLLPAVLCWIFSAISQAATLTIGVSQTPLSTPFIVAQQQGFFSQFDLDVTIKPCLGGVVCSDMLNRNEVDFATFSDSVVMFQIYKQQEIAVISTFVRAEGDVRLLTKKNAPYQTMAQLKEQPIGLVAGSASEFFVDAMLVAHGMQSSDITKVYLSPVALSAALNDNQVAAISVWEPWAYQLQHNPQQPLRDLSLAGIYTLSFNLVSKTQTLAENDHKVVALLKALDAAIEWAHDHPLQTQQLVANALNLELKQMQWLWERYVFRLSLSNTLIAELQLQARWATKLGLVEGELPSFRQYLYYDALQQVLNEQLEWQ</sequence>
<dbReference type="Pfam" id="PF09084">
    <property type="entry name" value="NMT1"/>
    <property type="match status" value="1"/>
</dbReference>
<evidence type="ECO:0000256" key="2">
    <source>
        <dbReference type="ARBA" id="ARBA00010742"/>
    </source>
</evidence>